<gene>
    <name evidence="2" type="ORF">SAMN02745218_02508</name>
</gene>
<dbReference type="SUPFAM" id="SSF53098">
    <property type="entry name" value="Ribonuclease H-like"/>
    <property type="match status" value="1"/>
</dbReference>
<feature type="non-terminal residue" evidence="2">
    <location>
        <position position="1"/>
    </location>
</feature>
<dbReference type="GO" id="GO:0015074">
    <property type="term" value="P:DNA integration"/>
    <property type="evidence" value="ECO:0007669"/>
    <property type="project" value="InterPro"/>
</dbReference>
<keyword evidence="3" id="KW-1185">Reference proteome</keyword>
<dbReference type="EMBL" id="FQUW01000036">
    <property type="protein sequence ID" value="SHF52816.1"/>
    <property type="molecule type" value="Genomic_DNA"/>
</dbReference>
<dbReference type="Pfam" id="PF13683">
    <property type="entry name" value="rve_3"/>
    <property type="match status" value="1"/>
</dbReference>
<feature type="domain" description="Integrase catalytic" evidence="1">
    <location>
        <begin position="1"/>
        <end position="92"/>
    </location>
</feature>
<dbReference type="GO" id="GO:0003676">
    <property type="term" value="F:nucleic acid binding"/>
    <property type="evidence" value="ECO:0007669"/>
    <property type="project" value="InterPro"/>
</dbReference>
<dbReference type="InterPro" id="IPR036397">
    <property type="entry name" value="RNaseH_sf"/>
</dbReference>
<dbReference type="AlphaFoldDB" id="A0A1M5CDS3"/>
<evidence type="ECO:0000313" key="3">
    <source>
        <dbReference type="Proteomes" id="UP000184196"/>
    </source>
</evidence>
<dbReference type="InterPro" id="IPR001584">
    <property type="entry name" value="Integrase_cat-core"/>
</dbReference>
<dbReference type="OrthoDB" id="9813957at2"/>
<dbReference type="PANTHER" id="PTHR46889">
    <property type="entry name" value="TRANSPOSASE INSF FOR INSERTION SEQUENCE IS3B-RELATED"/>
    <property type="match status" value="1"/>
</dbReference>
<evidence type="ECO:0000259" key="1">
    <source>
        <dbReference type="PROSITE" id="PS50994"/>
    </source>
</evidence>
<accession>A0A1M5CDS3</accession>
<sequence>DNGPQFIAKKFQETCEKLGIVHERIPVKTPNLNAHIEAFHSILETECYSRHEFQSFMEAYAEVSRYIEYYNRKRRHGSLGYMSPEEFHKVFMSKLMKAESFVA</sequence>
<organism evidence="2 3">
    <name type="scientific">Desulfofundulus australicus DSM 11792</name>
    <dbReference type="NCBI Taxonomy" id="1121425"/>
    <lineage>
        <taxon>Bacteria</taxon>
        <taxon>Bacillati</taxon>
        <taxon>Bacillota</taxon>
        <taxon>Clostridia</taxon>
        <taxon>Eubacteriales</taxon>
        <taxon>Peptococcaceae</taxon>
        <taxon>Desulfofundulus</taxon>
    </lineage>
</organism>
<dbReference type="RefSeq" id="WP_131821627.1">
    <property type="nucleotide sequence ID" value="NZ_FQUW01000036.1"/>
</dbReference>
<dbReference type="Gene3D" id="3.30.420.10">
    <property type="entry name" value="Ribonuclease H-like superfamily/Ribonuclease H"/>
    <property type="match status" value="1"/>
</dbReference>
<protein>
    <submittedName>
        <fullName evidence="2">Integrase core domain-containing protein</fullName>
    </submittedName>
</protein>
<name>A0A1M5CDS3_9FIRM</name>
<reference evidence="3" key="1">
    <citation type="submission" date="2016-11" db="EMBL/GenBank/DDBJ databases">
        <authorList>
            <person name="Varghese N."/>
            <person name="Submissions S."/>
        </authorList>
    </citation>
    <scope>NUCLEOTIDE SEQUENCE [LARGE SCALE GENOMIC DNA]</scope>
    <source>
        <strain evidence="3">DSM 11792</strain>
    </source>
</reference>
<dbReference type="InterPro" id="IPR012337">
    <property type="entry name" value="RNaseH-like_sf"/>
</dbReference>
<dbReference type="Proteomes" id="UP000184196">
    <property type="component" value="Unassembled WGS sequence"/>
</dbReference>
<dbReference type="InterPro" id="IPR050900">
    <property type="entry name" value="Transposase_IS3/IS150/IS904"/>
</dbReference>
<evidence type="ECO:0000313" key="2">
    <source>
        <dbReference type="EMBL" id="SHF52816.1"/>
    </source>
</evidence>
<proteinExistence type="predicted"/>
<dbReference type="PANTHER" id="PTHR46889:SF4">
    <property type="entry name" value="TRANSPOSASE INSO FOR INSERTION SEQUENCE ELEMENT IS911B-RELATED"/>
    <property type="match status" value="1"/>
</dbReference>
<dbReference type="PROSITE" id="PS50994">
    <property type="entry name" value="INTEGRASE"/>
    <property type="match status" value="1"/>
</dbReference>